<keyword evidence="8" id="KW-1133">Transmembrane helix</keyword>
<dbReference type="GO" id="GO:0008270">
    <property type="term" value="F:zinc ion binding"/>
    <property type="evidence" value="ECO:0007669"/>
    <property type="project" value="UniProtKB-KW"/>
</dbReference>
<feature type="domain" description="RING-type" evidence="9">
    <location>
        <begin position="805"/>
        <end position="844"/>
    </location>
</feature>
<sequence>METGQTIVLLNLQNLYESLYDALNQYYVYLGGQKYVDLGLGTHRVKCRVHKDFRLIVIEEKEVVYKQFPIPLINRLEKHYLDINSVLNSSQREIVRLLQMWVQRFVSSNNQHRSSHKYLPADVFIGYHSDTCSSVVLQVMDKLRDETEDFQDRVLEEAKLVLLNCSTPDSVVRLEFTDLPDVETQRLADSYFKLQKHRSLAEFIASHVQQGHWNHCVFTEVTTFSRLLTAADAWQLKSFTGISTIDLLSLQQFETELSFLKQINIQSANKILLVQMDFGEDSFSANILASARYSCMNEIIRSKQLGDCRMYVYFITKLPRMEGGSSYIGFQGGHWMSVHIDDLRSSQDIVSDVQDDEFALSEFQDSVSIILSSTVLESMFDTTALVRSCVQTAVSMLRDLEDDGSLITRRVDILLTVMDDSEGVSVCSLVALKKRLHLLLKAREDSTDMPKNWVSREAANIEALQEGGTFKHTLWRRVQTVVTPLLAHLISVIDRNCNLNLLLDDCEDEVKNLWFLIFKNHVVTPCRGRVIMSFCVFHISFVYLVFVLHIFRGHFCKSHLIIEIIFFSGQNSKQFEEVFKMTELGEYFASVDKKMQREFFQRYLQDFIALTMKVSTVGEQQLLCSALLSCVKELCRRRGSSVDSELSLPLVHSAYHEFQKRLQNFSRMMSILPQVVLSLQGNPHVMDAPEMILDVYCALACVEHLQPQDFNVDFQRQSWLKQVKKLQVPIELVCSESSIKQYSDRTFTIYFLAFLHWFYILLLSKVLEKSSDMKLEKTFVAVIEILRSCKQGASDLTFKFGMQLCAICRVEPQDPVELPCHHVFCQPCIRRWLTPGQMYCALCTQPVPDDFEMKVSEDVRASLKLNAQFRQRCNAFFIDVVSTVCFKDNSPPSRGVILDLLSFLMVEMLCSLSSLPAQSQIHTKALSPFDECVDRNPVVRSVVLKLLLKYSFDEVKVYLQQHLENILQSKILDGADKAELYTLYINCFEVNTGGQMDQYLVYGEEYKTVREAVAKAAMEGTVQGIDKALEKCTCAPRRKAFYLLLALFREVTILFRATSQVLHRKPEYLVTNEMKVFAEALVNNRLGVLSVHQHRSNTEHTLVELAVHLKAVLLCGSEQVLTPLLQLGLDPSTMQAAFIPTMPEDMLAVAQKALGNTWYTCPNGHPCVVDKCGRPMQKGRCLECGAVVGGQNHMAVHGFNQVRQQGDRTQTGHILGDPQRRDNPDALDTKSLSLTPFTLIRIMTHLTMLLGSSEEAQFIAQIIRPPVQDPCEFLIRHLVKDLEHLGRAVGKGVDDTVTTVHLMLRPAGYDNTLSTKEARNAWETTLAHNVITSKLKHKLKKVTTCMRGDSRVSSNPILKVMYGDPRVFLSSLPQQSVLHSSAVWSCREKGSLLSLTHIVEQNDGKDNFPLLWRFLQKEAEFRLVRFLPDMLALQRKLVKKFQNLPDLCSGTIRDFIDKQSSASQKSWYEKRIHIFLSSWNQLRTSLATYEVNVPEDYCSVDLDEGSELQVLVPRRQGPGLCATALLSYLVSLHNQLVSAAGKHTGEDSSYMVSLAEVSELHVIQYEVDRDLLPLVLANCQYSVERGRETMSEYDLPKIQQQILTRFLQGKPCITLTGIPTLVRRQDRNYENIFKDIREKVAQVRNCNSSVHINCRLQSLSDVCESLEALEVTLGFLSMTGEDENMPLEKYLEEKLQMGSHTAPHILKILGRCCLKHCVALWQLLTSLKSEHMLRLKRDPFSGIPAEYQHALGEEEKNLLTGFLSKCSVDTWLLEMHEFLMLKLKSQRASDTFRPDWSLKETLASYMERKNLDVPLDVEEAFPDQVQLSQLVETWKFTVTHKQQR</sequence>
<dbReference type="GO" id="GO:0005730">
    <property type="term" value="C:nucleolus"/>
    <property type="evidence" value="ECO:0007669"/>
    <property type="project" value="TreeGrafter"/>
</dbReference>
<evidence type="ECO:0008006" key="13">
    <source>
        <dbReference type="Google" id="ProtNLM"/>
    </source>
</evidence>
<evidence type="ECO:0000259" key="10">
    <source>
        <dbReference type="PROSITE" id="PS51981"/>
    </source>
</evidence>
<evidence type="ECO:0000256" key="6">
    <source>
        <dbReference type="ARBA" id="ARBA00022859"/>
    </source>
</evidence>
<dbReference type="GO" id="GO:0002040">
    <property type="term" value="P:sprouting angiogenesis"/>
    <property type="evidence" value="ECO:0007669"/>
    <property type="project" value="TreeGrafter"/>
</dbReference>
<dbReference type="GO" id="GO:0005829">
    <property type="term" value="C:cytosol"/>
    <property type="evidence" value="ECO:0007669"/>
    <property type="project" value="TreeGrafter"/>
</dbReference>
<dbReference type="GO" id="GO:0016887">
    <property type="term" value="F:ATP hydrolysis activity"/>
    <property type="evidence" value="ECO:0007669"/>
    <property type="project" value="InterPro"/>
</dbReference>
<evidence type="ECO:0000256" key="1">
    <source>
        <dbReference type="ARBA" id="ARBA00004496"/>
    </source>
</evidence>
<dbReference type="PROSITE" id="PS50089">
    <property type="entry name" value="ZF_RING_2"/>
    <property type="match status" value="1"/>
</dbReference>
<dbReference type="GeneTree" id="ENSGT00630000089884"/>
<evidence type="ECO:0000313" key="11">
    <source>
        <dbReference type="Ensembl" id="ENSPNAP00000057815.1"/>
    </source>
</evidence>
<keyword evidence="8" id="KW-0812">Transmembrane</keyword>
<dbReference type="InterPro" id="IPR018957">
    <property type="entry name" value="Znf_C3HC4_RING-type"/>
</dbReference>
<dbReference type="GO" id="GO:0002376">
    <property type="term" value="P:immune system process"/>
    <property type="evidence" value="ECO:0007669"/>
    <property type="project" value="UniProtKB-KW"/>
</dbReference>
<dbReference type="GO" id="GO:0004842">
    <property type="term" value="F:ubiquitin-protein transferase activity"/>
    <property type="evidence" value="ECO:0007669"/>
    <property type="project" value="InterPro"/>
</dbReference>
<dbReference type="InterPro" id="IPR001841">
    <property type="entry name" value="Znf_RING"/>
</dbReference>
<evidence type="ECO:0000256" key="7">
    <source>
        <dbReference type="PROSITE-ProRule" id="PRU00175"/>
    </source>
</evidence>
<dbReference type="PANTHER" id="PTHR22605">
    <property type="entry name" value="RZ-TYPE DOMAIN-CONTAINING PROTEIN"/>
    <property type="match status" value="1"/>
</dbReference>
<keyword evidence="5" id="KW-0862">Zinc</keyword>
<comment type="subcellular location">
    <subcellularLocation>
        <location evidence="1">Cytoplasm</location>
    </subcellularLocation>
</comment>
<dbReference type="Gene3D" id="3.30.40.10">
    <property type="entry name" value="Zinc/RING finger domain, C3HC4 (zinc finger)"/>
    <property type="match status" value="1"/>
</dbReference>
<dbReference type="SMART" id="SM00184">
    <property type="entry name" value="RING"/>
    <property type="match status" value="1"/>
</dbReference>
<evidence type="ECO:0000256" key="3">
    <source>
        <dbReference type="ARBA" id="ARBA00022723"/>
    </source>
</evidence>
<dbReference type="InterPro" id="IPR046439">
    <property type="entry name" value="ZF_RZ_dom"/>
</dbReference>
<dbReference type="Ensembl" id="ENSPNAT00000086144.1">
    <property type="protein sequence ID" value="ENSPNAP00000057815.1"/>
    <property type="gene ID" value="ENSPNAG00000025682.2"/>
</dbReference>
<evidence type="ECO:0000256" key="2">
    <source>
        <dbReference type="ARBA" id="ARBA00022490"/>
    </source>
</evidence>
<dbReference type="Proteomes" id="UP001501920">
    <property type="component" value="Chromosome 13"/>
</dbReference>
<keyword evidence="4 7" id="KW-0863">Zinc-finger</keyword>
<dbReference type="Pfam" id="PF00097">
    <property type="entry name" value="zf-C3HC4"/>
    <property type="match status" value="1"/>
</dbReference>
<dbReference type="GO" id="GO:0006511">
    <property type="term" value="P:ubiquitin-dependent protein catabolic process"/>
    <property type="evidence" value="ECO:0007669"/>
    <property type="project" value="TreeGrafter"/>
</dbReference>
<feature type="transmembrane region" description="Helical" evidence="8">
    <location>
        <begin position="747"/>
        <end position="767"/>
    </location>
</feature>
<dbReference type="Pfam" id="PF20173">
    <property type="entry name" value="ZnF_RZ-type"/>
    <property type="match status" value="1"/>
</dbReference>
<reference evidence="11 12" key="1">
    <citation type="submission" date="2020-10" db="EMBL/GenBank/DDBJ databases">
        <title>Pygocentrus nattereri (red-bellied piranha) genome, fPygNat1, primary haplotype.</title>
        <authorList>
            <person name="Myers G."/>
            <person name="Meyer A."/>
            <person name="Karagic N."/>
            <person name="Pippel M."/>
            <person name="Winkler S."/>
            <person name="Tracey A."/>
            <person name="Wood J."/>
            <person name="Formenti G."/>
            <person name="Howe K."/>
            <person name="Fedrigo O."/>
            <person name="Jarvis E.D."/>
        </authorList>
    </citation>
    <scope>NUCLEOTIDE SEQUENCE [LARGE SCALE GENOMIC DNA]</scope>
</reference>
<evidence type="ECO:0000259" key="9">
    <source>
        <dbReference type="PROSITE" id="PS50089"/>
    </source>
</evidence>
<reference evidence="11" key="2">
    <citation type="submission" date="2025-08" db="UniProtKB">
        <authorList>
            <consortium name="Ensembl"/>
        </authorList>
    </citation>
    <scope>IDENTIFICATION</scope>
</reference>
<keyword evidence="12" id="KW-1185">Reference proteome</keyword>
<dbReference type="PROSITE" id="PS00518">
    <property type="entry name" value="ZF_RING_1"/>
    <property type="match status" value="1"/>
</dbReference>
<name>A0AAR2K0P3_PYGNA</name>
<organism evidence="11 12">
    <name type="scientific">Pygocentrus nattereri</name>
    <name type="common">Red-bellied piranha</name>
    <dbReference type="NCBI Taxonomy" id="42514"/>
    <lineage>
        <taxon>Eukaryota</taxon>
        <taxon>Metazoa</taxon>
        <taxon>Chordata</taxon>
        <taxon>Craniata</taxon>
        <taxon>Vertebrata</taxon>
        <taxon>Euteleostomi</taxon>
        <taxon>Actinopterygii</taxon>
        <taxon>Neopterygii</taxon>
        <taxon>Teleostei</taxon>
        <taxon>Ostariophysi</taxon>
        <taxon>Characiformes</taxon>
        <taxon>Characoidei</taxon>
        <taxon>Pygocentrus</taxon>
    </lineage>
</organism>
<accession>A0AAR2K0P3</accession>
<feature type="domain" description="RZ-type" evidence="10">
    <location>
        <begin position="1142"/>
        <end position="1211"/>
    </location>
</feature>
<feature type="transmembrane region" description="Helical" evidence="8">
    <location>
        <begin position="530"/>
        <end position="551"/>
    </location>
</feature>
<dbReference type="PANTHER" id="PTHR22605:SF18">
    <property type="entry name" value="E3 UBIQUITIN-PROTEIN LIGASE RNF213-ALPHA"/>
    <property type="match status" value="1"/>
</dbReference>
<evidence type="ECO:0000256" key="5">
    <source>
        <dbReference type="ARBA" id="ARBA00022833"/>
    </source>
</evidence>
<evidence type="ECO:0000256" key="4">
    <source>
        <dbReference type="ARBA" id="ARBA00022771"/>
    </source>
</evidence>
<dbReference type="InterPro" id="IPR013083">
    <property type="entry name" value="Znf_RING/FYVE/PHD"/>
</dbReference>
<evidence type="ECO:0000256" key="8">
    <source>
        <dbReference type="SAM" id="Phobius"/>
    </source>
</evidence>
<keyword evidence="6" id="KW-0391">Immunity</keyword>
<dbReference type="GO" id="GO:2000051">
    <property type="term" value="P:negative regulation of non-canonical Wnt signaling pathway"/>
    <property type="evidence" value="ECO:0007669"/>
    <property type="project" value="TreeGrafter"/>
</dbReference>
<protein>
    <recommendedName>
        <fullName evidence="13">RING-type domain-containing protein</fullName>
    </recommendedName>
</protein>
<dbReference type="InterPro" id="IPR031248">
    <property type="entry name" value="RNF213"/>
</dbReference>
<reference evidence="11" key="3">
    <citation type="submission" date="2025-09" db="UniProtKB">
        <authorList>
            <consortium name="Ensembl"/>
        </authorList>
    </citation>
    <scope>IDENTIFICATION</scope>
</reference>
<keyword evidence="8" id="KW-0472">Membrane</keyword>
<dbReference type="PROSITE" id="PS51981">
    <property type="entry name" value="ZF_RZ"/>
    <property type="match status" value="1"/>
</dbReference>
<keyword evidence="3" id="KW-0479">Metal-binding</keyword>
<keyword evidence="2" id="KW-0963">Cytoplasm</keyword>
<dbReference type="GO" id="GO:0016020">
    <property type="term" value="C:membrane"/>
    <property type="evidence" value="ECO:0007669"/>
    <property type="project" value="TreeGrafter"/>
</dbReference>
<proteinExistence type="predicted"/>
<dbReference type="InterPro" id="IPR017907">
    <property type="entry name" value="Znf_RING_CS"/>
</dbReference>
<dbReference type="SUPFAM" id="SSF57850">
    <property type="entry name" value="RING/U-box"/>
    <property type="match status" value="1"/>
</dbReference>
<evidence type="ECO:0000313" key="12">
    <source>
        <dbReference type="Proteomes" id="UP001501920"/>
    </source>
</evidence>